<reference evidence="3 4" key="1">
    <citation type="submission" date="2024-07" db="EMBL/GenBank/DDBJ databases">
        <title>Novel bacterial strain Erwinia sp. OPT-41 promoting growth of various crops.</title>
        <authorList>
            <person name="Egorshina A."/>
            <person name="Lukyantsev M.A."/>
            <person name="Golubev S.N."/>
            <person name="Muratova A.Y."/>
            <person name="Bulygina E.A."/>
        </authorList>
    </citation>
    <scope>NUCLEOTIDE SEQUENCE [LARGE SCALE GENOMIC DNA]</scope>
    <source>
        <strain evidence="3 4">OPT-41</strain>
    </source>
</reference>
<dbReference type="NCBIfam" id="NF008624">
    <property type="entry name" value="PRK11611.1"/>
    <property type="match status" value="1"/>
</dbReference>
<dbReference type="InterPro" id="IPR009839">
    <property type="entry name" value="SseB_N"/>
</dbReference>
<gene>
    <name evidence="3" type="primary">sseB</name>
    <name evidence="3" type="ORF">AB3U87_15300</name>
</gene>
<evidence type="ECO:0000313" key="4">
    <source>
        <dbReference type="Proteomes" id="UP001605250"/>
    </source>
</evidence>
<feature type="domain" description="SseB protein C-terminal" evidence="2">
    <location>
        <begin position="131"/>
        <end position="236"/>
    </location>
</feature>
<organism evidence="3 4">
    <name type="scientific">Erwinia plantamica</name>
    <dbReference type="NCBI Taxonomy" id="3237104"/>
    <lineage>
        <taxon>Bacteria</taxon>
        <taxon>Pseudomonadati</taxon>
        <taxon>Pseudomonadota</taxon>
        <taxon>Gammaproteobacteria</taxon>
        <taxon>Enterobacterales</taxon>
        <taxon>Erwiniaceae</taxon>
        <taxon>Erwinia</taxon>
    </lineage>
</organism>
<dbReference type="Pfam" id="PF07179">
    <property type="entry name" value="SseB"/>
    <property type="match status" value="1"/>
</dbReference>
<comment type="caution">
    <text evidence="3">The sequence shown here is derived from an EMBL/GenBank/DDBJ whole genome shotgun (WGS) entry which is preliminary data.</text>
</comment>
<evidence type="ECO:0000259" key="1">
    <source>
        <dbReference type="Pfam" id="PF07179"/>
    </source>
</evidence>
<evidence type="ECO:0000313" key="3">
    <source>
        <dbReference type="EMBL" id="MFG6077726.1"/>
    </source>
</evidence>
<feature type="domain" description="SseB protein N-terminal" evidence="1">
    <location>
        <begin position="8"/>
        <end position="113"/>
    </location>
</feature>
<dbReference type="Proteomes" id="UP001605250">
    <property type="component" value="Unassembled WGS sequence"/>
</dbReference>
<sequence length="251" mass="27862">MNEINQRLEEVLKLAATEPAHRPEFFTLLMEASVWVPGESVEQADAELQHWEKEDGTSIIPFFTSEQALQQAVTEEQPFLVMPVRTLFAMTQGETLFLNPKLPVGKEFSPGEISSLLGKEGNALSQQTVLEGGASLLLSEIAEPPAQTIASLTELFAKHKQVRRAWVAHIKEAADAKPNLLIGIEADGDIENIIQAAGSVATDTLLEDEPVDICEVVDNDNISHFFTAHITPFYERRWGSFLRSLKQDRIL</sequence>
<protein>
    <submittedName>
        <fullName evidence="3">Enhanced serine sensitivity protein SseB</fullName>
    </submittedName>
</protein>
<name>A0ABW7CND1_9GAMM</name>
<dbReference type="InterPro" id="IPR027945">
    <property type="entry name" value="SseB_C"/>
</dbReference>
<accession>A0ABW7CND1</accession>
<evidence type="ECO:0000259" key="2">
    <source>
        <dbReference type="Pfam" id="PF14581"/>
    </source>
</evidence>
<dbReference type="Pfam" id="PF14581">
    <property type="entry name" value="SseB_C"/>
    <property type="match status" value="1"/>
</dbReference>
<keyword evidence="4" id="KW-1185">Reference proteome</keyword>
<dbReference type="RefSeq" id="WP_253459304.1">
    <property type="nucleotide sequence ID" value="NZ_JBGCUC010000014.1"/>
</dbReference>
<proteinExistence type="predicted"/>
<dbReference type="EMBL" id="JBGCUC010000014">
    <property type="protein sequence ID" value="MFG6077726.1"/>
    <property type="molecule type" value="Genomic_DNA"/>
</dbReference>